<proteinExistence type="predicted"/>
<dbReference type="OrthoDB" id="9798999at2"/>
<gene>
    <name evidence="2" type="ORF">NOSIN_09965</name>
</gene>
<evidence type="ECO:0000259" key="1">
    <source>
        <dbReference type="PROSITE" id="PS51742"/>
    </source>
</evidence>
<dbReference type="RefSeq" id="WP_077690484.1">
    <property type="nucleotide sequence ID" value="NZ_MCOK01000001.1"/>
</dbReference>
<dbReference type="EMBL" id="MCOK01000001">
    <property type="protein sequence ID" value="OOC54091.1"/>
    <property type="molecule type" value="Genomic_DNA"/>
</dbReference>
<dbReference type="PROSITE" id="PS51742">
    <property type="entry name" value="PPC"/>
    <property type="match status" value="1"/>
</dbReference>
<evidence type="ECO:0000313" key="2">
    <source>
        <dbReference type="EMBL" id="OOC54091.1"/>
    </source>
</evidence>
<dbReference type="AlphaFoldDB" id="A0A1V3BZW0"/>
<accession>A0A1V3BZW0</accession>
<dbReference type="SUPFAM" id="SSF117856">
    <property type="entry name" value="AF0104/ALDC/Ptd012-like"/>
    <property type="match status" value="1"/>
</dbReference>
<feature type="domain" description="PPC" evidence="1">
    <location>
        <begin position="9"/>
        <end position="145"/>
    </location>
</feature>
<reference evidence="3" key="1">
    <citation type="submission" date="2016-08" db="EMBL/GenBank/DDBJ databases">
        <authorList>
            <person name="Tokovenko B."/>
            <person name="Kalinowski J."/>
        </authorList>
    </citation>
    <scope>NUCLEOTIDE SEQUENCE [LARGE SCALE GENOMIC DNA]</scope>
    <source>
        <strain evidence="3">UTMC102</strain>
    </source>
</reference>
<comment type="caution">
    <text evidence="2">The sequence shown here is derived from an EMBL/GenBank/DDBJ whole genome shotgun (WGS) entry which is preliminary data.</text>
</comment>
<dbReference type="CDD" id="cd11378">
    <property type="entry name" value="DUF296"/>
    <property type="match status" value="1"/>
</dbReference>
<dbReference type="Proteomes" id="UP000189004">
    <property type="component" value="Unassembled WGS sequence"/>
</dbReference>
<evidence type="ECO:0000313" key="3">
    <source>
        <dbReference type="Proteomes" id="UP000189004"/>
    </source>
</evidence>
<dbReference type="PANTHER" id="PTHR34988:SF1">
    <property type="entry name" value="DNA-BINDING PROTEIN"/>
    <property type="match status" value="1"/>
</dbReference>
<name>A0A1V3BZW0_9ACTN</name>
<dbReference type="Gene3D" id="3.30.1330.80">
    <property type="entry name" value="Hypothetical protein, similar to alpha- acetolactate decarboxylase, domain 2"/>
    <property type="match status" value="1"/>
</dbReference>
<sequence>MKSTRLLEGNGLRTFLLVMDKGDEAFEQITGFAEANGITAASLTAIGAASHVTLGYFDRDTSEYRYTGFDEQLEIASCIGDIADNQGKAALHAHIVLGRADSTALAGHLKELRVFPTMEVVLTETPAHLRKKVDPQTGLALISADDSTPS</sequence>
<dbReference type="InterPro" id="IPR025707">
    <property type="entry name" value="DNA_bp_PD1"/>
</dbReference>
<dbReference type="Pfam" id="PF03479">
    <property type="entry name" value="PCC"/>
    <property type="match status" value="1"/>
</dbReference>
<dbReference type="PIRSF" id="PIRSF016702">
    <property type="entry name" value="DNA_bp_PD1"/>
    <property type="match status" value="1"/>
</dbReference>
<keyword evidence="3" id="KW-1185">Reference proteome</keyword>
<dbReference type="PANTHER" id="PTHR34988">
    <property type="entry name" value="PROTEIN, PUTATIVE-RELATED"/>
    <property type="match status" value="1"/>
</dbReference>
<dbReference type="InterPro" id="IPR005175">
    <property type="entry name" value="PPC_dom"/>
</dbReference>
<protein>
    <recommendedName>
        <fullName evidence="1">PPC domain-containing protein</fullName>
    </recommendedName>
</protein>
<organism evidence="2 3">
    <name type="scientific">Nocardiopsis sinuspersici</name>
    <dbReference type="NCBI Taxonomy" id="501010"/>
    <lineage>
        <taxon>Bacteria</taxon>
        <taxon>Bacillati</taxon>
        <taxon>Actinomycetota</taxon>
        <taxon>Actinomycetes</taxon>
        <taxon>Streptosporangiales</taxon>
        <taxon>Nocardiopsidaceae</taxon>
        <taxon>Nocardiopsis</taxon>
    </lineage>
</organism>